<dbReference type="Pfam" id="PF00578">
    <property type="entry name" value="AhpC-TSA"/>
    <property type="match status" value="1"/>
</dbReference>
<evidence type="ECO:0000256" key="2">
    <source>
        <dbReference type="ARBA" id="ARBA00022748"/>
    </source>
</evidence>
<dbReference type="PROSITE" id="PS51352">
    <property type="entry name" value="THIOREDOXIN_2"/>
    <property type="match status" value="1"/>
</dbReference>
<dbReference type="Gene3D" id="3.40.30.10">
    <property type="entry name" value="Glutaredoxin"/>
    <property type="match status" value="1"/>
</dbReference>
<dbReference type="SUPFAM" id="SSF52833">
    <property type="entry name" value="Thioredoxin-like"/>
    <property type="match status" value="1"/>
</dbReference>
<dbReference type="GO" id="GO:0016491">
    <property type="term" value="F:oxidoreductase activity"/>
    <property type="evidence" value="ECO:0007669"/>
    <property type="project" value="InterPro"/>
</dbReference>
<evidence type="ECO:0000313" key="6">
    <source>
        <dbReference type="EMBL" id="AJR02351.1"/>
    </source>
</evidence>
<dbReference type="InterPro" id="IPR013766">
    <property type="entry name" value="Thioredoxin_domain"/>
</dbReference>
<keyword evidence="4" id="KW-0676">Redox-active center</keyword>
<dbReference type="InterPro" id="IPR036249">
    <property type="entry name" value="Thioredoxin-like_sf"/>
</dbReference>
<keyword evidence="7" id="KW-1185">Reference proteome</keyword>
<dbReference type="GO" id="GO:0030313">
    <property type="term" value="C:cell envelope"/>
    <property type="evidence" value="ECO:0007669"/>
    <property type="project" value="UniProtKB-SubCell"/>
</dbReference>
<evidence type="ECO:0000256" key="4">
    <source>
        <dbReference type="ARBA" id="ARBA00023284"/>
    </source>
</evidence>
<dbReference type="EMBL" id="CP007202">
    <property type="protein sequence ID" value="AJR02351.1"/>
    <property type="molecule type" value="Genomic_DNA"/>
</dbReference>
<dbReference type="PANTHER" id="PTHR42852:SF6">
    <property type="entry name" value="THIOL:DISULFIDE INTERCHANGE PROTEIN DSBE"/>
    <property type="match status" value="1"/>
</dbReference>
<evidence type="ECO:0000256" key="1">
    <source>
        <dbReference type="ARBA" id="ARBA00004196"/>
    </source>
</evidence>
<protein>
    <submittedName>
        <fullName evidence="6">Thioredoxin</fullName>
    </submittedName>
</protein>
<dbReference type="GO" id="GO:0016209">
    <property type="term" value="F:antioxidant activity"/>
    <property type="evidence" value="ECO:0007669"/>
    <property type="project" value="InterPro"/>
</dbReference>
<sequence>MLYKHAKYGITYTSCLEPYYQEFIAGSTNAEHVKEITDSYNVLKTVAPGQPSPKFVNYENNAGGTTSLDDLKGKYVYIDVWATWCGPCKAEIPFLKEVEEKYHDKNIAFVSISVDQAKDHDKWKKLIVEKELGGIQLMADNDFKSQFIKDYFIKGIPKFILLDPSGNIIDSNAPRPSNKDLIEVFNTLNL</sequence>
<proteinExistence type="predicted"/>
<dbReference type="PATRIC" id="fig|1454006.5.peg.100"/>
<feature type="domain" description="Thioredoxin" evidence="5">
    <location>
        <begin position="46"/>
        <end position="190"/>
    </location>
</feature>
<keyword evidence="2" id="KW-0201">Cytochrome c-type biogenesis</keyword>
<evidence type="ECO:0000313" key="7">
    <source>
        <dbReference type="Proteomes" id="UP000032229"/>
    </source>
</evidence>
<dbReference type="HOGENOM" id="CLU_042529_11_2_10"/>
<dbReference type="AlphaFoldDB" id="A0A0C5VT20"/>
<dbReference type="RefSeq" id="WP_052647400.1">
    <property type="nucleotide sequence ID" value="NZ_CP007202.1"/>
</dbReference>
<name>A0A0C5VT20_9FLAO</name>
<dbReference type="GO" id="GO:0017004">
    <property type="term" value="P:cytochrome complex assembly"/>
    <property type="evidence" value="ECO:0007669"/>
    <property type="project" value="UniProtKB-KW"/>
</dbReference>
<dbReference type="PANTHER" id="PTHR42852">
    <property type="entry name" value="THIOL:DISULFIDE INTERCHANGE PROTEIN DSBE"/>
    <property type="match status" value="1"/>
</dbReference>
<reference evidence="6 7" key="1">
    <citation type="submission" date="2014-02" db="EMBL/GenBank/DDBJ databases">
        <authorList>
            <person name="Young C.-C."/>
            <person name="Hameed A."/>
            <person name="Huang H.-C."/>
            <person name="Shahina M."/>
        </authorList>
    </citation>
    <scope>NUCLEOTIDE SEQUENCE [LARGE SCALE GENOMIC DNA]</scope>
    <source>
        <strain evidence="6 7">CC-SAMT-1</strain>
    </source>
</reference>
<accession>A0A0C5VT20</accession>
<gene>
    <name evidence="6" type="ORF">AW14_00555</name>
</gene>
<dbReference type="InterPro" id="IPR050553">
    <property type="entry name" value="Thioredoxin_ResA/DsbE_sf"/>
</dbReference>
<dbReference type="KEGG" id="sze:AW14_00555"/>
<dbReference type="CDD" id="cd02966">
    <property type="entry name" value="TlpA_like_family"/>
    <property type="match status" value="1"/>
</dbReference>
<evidence type="ECO:0000256" key="3">
    <source>
        <dbReference type="ARBA" id="ARBA00023157"/>
    </source>
</evidence>
<dbReference type="Proteomes" id="UP000032229">
    <property type="component" value="Chromosome"/>
</dbReference>
<keyword evidence="3" id="KW-1015">Disulfide bond</keyword>
<evidence type="ECO:0000259" key="5">
    <source>
        <dbReference type="PROSITE" id="PS51352"/>
    </source>
</evidence>
<dbReference type="STRING" id="1454006.AW14_00555"/>
<comment type="subcellular location">
    <subcellularLocation>
        <location evidence="1">Cell envelope</location>
    </subcellularLocation>
</comment>
<dbReference type="InterPro" id="IPR000866">
    <property type="entry name" value="AhpC/TSA"/>
</dbReference>
<organism evidence="6 7">
    <name type="scientific">Siansivirga zeaxanthinifaciens CC-SAMT-1</name>
    <dbReference type="NCBI Taxonomy" id="1454006"/>
    <lineage>
        <taxon>Bacteria</taxon>
        <taxon>Pseudomonadati</taxon>
        <taxon>Bacteroidota</taxon>
        <taxon>Flavobacteriia</taxon>
        <taxon>Flavobacteriales</taxon>
        <taxon>Flavobacteriaceae</taxon>
        <taxon>Siansivirga</taxon>
    </lineage>
</organism>